<organism evidence="1 2">
    <name type="scientific">Thyridium curvatum</name>
    <dbReference type="NCBI Taxonomy" id="1093900"/>
    <lineage>
        <taxon>Eukaryota</taxon>
        <taxon>Fungi</taxon>
        <taxon>Dikarya</taxon>
        <taxon>Ascomycota</taxon>
        <taxon>Pezizomycotina</taxon>
        <taxon>Sordariomycetes</taxon>
        <taxon>Sordariomycetidae</taxon>
        <taxon>Thyridiales</taxon>
        <taxon>Thyridiaceae</taxon>
        <taxon>Thyridium</taxon>
    </lineage>
</organism>
<dbReference type="EMBL" id="SKBQ01000003">
    <property type="protein sequence ID" value="TPX12683.1"/>
    <property type="molecule type" value="Genomic_DNA"/>
</dbReference>
<proteinExistence type="predicted"/>
<dbReference type="GeneID" id="41968307"/>
<dbReference type="RefSeq" id="XP_030994394.1">
    <property type="nucleotide sequence ID" value="XM_031143482.1"/>
</dbReference>
<dbReference type="InParanoid" id="A0A507AYH7"/>
<dbReference type="OrthoDB" id="5424209at2759"/>
<accession>A0A507AYH7</accession>
<protein>
    <submittedName>
        <fullName evidence="1">Uncharacterized protein</fullName>
    </submittedName>
</protein>
<evidence type="ECO:0000313" key="2">
    <source>
        <dbReference type="Proteomes" id="UP000319257"/>
    </source>
</evidence>
<gene>
    <name evidence="1" type="ORF">E0L32_000860</name>
</gene>
<evidence type="ECO:0000313" key="1">
    <source>
        <dbReference type="EMBL" id="TPX12683.1"/>
    </source>
</evidence>
<comment type="caution">
    <text evidence="1">The sequence shown here is derived from an EMBL/GenBank/DDBJ whole genome shotgun (WGS) entry which is preliminary data.</text>
</comment>
<dbReference type="Proteomes" id="UP000319257">
    <property type="component" value="Unassembled WGS sequence"/>
</dbReference>
<dbReference type="AlphaFoldDB" id="A0A507AYH7"/>
<reference evidence="1 2" key="1">
    <citation type="submission" date="2019-06" db="EMBL/GenBank/DDBJ databases">
        <title>Draft genome sequence of the filamentous fungus Phialemoniopsis curvata isolated from diesel fuel.</title>
        <authorList>
            <person name="Varaljay V.A."/>
            <person name="Lyon W.J."/>
            <person name="Crouch A.L."/>
            <person name="Drake C.E."/>
            <person name="Hollomon J.M."/>
            <person name="Nadeau L.J."/>
            <person name="Nunn H.S."/>
            <person name="Stevenson B.S."/>
            <person name="Bojanowski C.L."/>
            <person name="Crookes-Goodson W.J."/>
        </authorList>
    </citation>
    <scope>NUCLEOTIDE SEQUENCE [LARGE SCALE GENOMIC DNA]</scope>
    <source>
        <strain evidence="1 2">D216</strain>
    </source>
</reference>
<name>A0A507AYH7_9PEZI</name>
<dbReference type="SUPFAM" id="SSF50494">
    <property type="entry name" value="Trypsin-like serine proteases"/>
    <property type="match status" value="1"/>
</dbReference>
<sequence length="208" mass="22776">MDWALVELDASRVPLQRLPCGLSYGELDSFKAPTISPIFQDFVPHNGICDVPLLFSSLGDQSSHTRAAFKVGQRTGATMGSINEVDSTTYQDSTDDMGNPFEVAGRMVSIVSPIDCKTGSDTATHCFARLGDSGSPVFDYEGRLFGMYQAFEIPPSDPEKPLSRPPSTGDVHFVQRIDLVREDVERVLRSDPANAGYDVELEWYSSGD</sequence>
<keyword evidence="2" id="KW-1185">Reference proteome</keyword>
<dbReference type="InterPro" id="IPR009003">
    <property type="entry name" value="Peptidase_S1_PA"/>
</dbReference>